<organism evidence="1 2">
    <name type="scientific">Mycena metata</name>
    <dbReference type="NCBI Taxonomy" id="1033252"/>
    <lineage>
        <taxon>Eukaryota</taxon>
        <taxon>Fungi</taxon>
        <taxon>Dikarya</taxon>
        <taxon>Basidiomycota</taxon>
        <taxon>Agaricomycotina</taxon>
        <taxon>Agaricomycetes</taxon>
        <taxon>Agaricomycetidae</taxon>
        <taxon>Agaricales</taxon>
        <taxon>Marasmiineae</taxon>
        <taxon>Mycenaceae</taxon>
        <taxon>Mycena</taxon>
    </lineage>
</organism>
<keyword evidence="2" id="KW-1185">Reference proteome</keyword>
<name>A0AAD7HFE8_9AGAR</name>
<sequence>MACLPPELQREILEIAIRINSRDAAVKLHLSLVAHRFHSWVDQVFYESVTIGSSQSADKFLKLVDMTAKFKTLDSKFFQFKFGPSTA</sequence>
<reference evidence="1" key="1">
    <citation type="submission" date="2023-03" db="EMBL/GenBank/DDBJ databases">
        <title>Massive genome expansion in bonnet fungi (Mycena s.s.) driven by repeated elements and novel gene families across ecological guilds.</title>
        <authorList>
            <consortium name="Lawrence Berkeley National Laboratory"/>
            <person name="Harder C.B."/>
            <person name="Miyauchi S."/>
            <person name="Viragh M."/>
            <person name="Kuo A."/>
            <person name="Thoen E."/>
            <person name="Andreopoulos B."/>
            <person name="Lu D."/>
            <person name="Skrede I."/>
            <person name="Drula E."/>
            <person name="Henrissat B."/>
            <person name="Morin E."/>
            <person name="Kohler A."/>
            <person name="Barry K."/>
            <person name="LaButti K."/>
            <person name="Morin E."/>
            <person name="Salamov A."/>
            <person name="Lipzen A."/>
            <person name="Mereny Z."/>
            <person name="Hegedus B."/>
            <person name="Baldrian P."/>
            <person name="Stursova M."/>
            <person name="Weitz H."/>
            <person name="Taylor A."/>
            <person name="Grigoriev I.V."/>
            <person name="Nagy L.G."/>
            <person name="Martin F."/>
            <person name="Kauserud H."/>
        </authorList>
    </citation>
    <scope>NUCLEOTIDE SEQUENCE</scope>
    <source>
        <strain evidence="1">CBHHK182m</strain>
    </source>
</reference>
<dbReference type="Proteomes" id="UP001215598">
    <property type="component" value="Unassembled WGS sequence"/>
</dbReference>
<comment type="caution">
    <text evidence="1">The sequence shown here is derived from an EMBL/GenBank/DDBJ whole genome shotgun (WGS) entry which is preliminary data.</text>
</comment>
<evidence type="ECO:0000313" key="1">
    <source>
        <dbReference type="EMBL" id="KAJ7719203.1"/>
    </source>
</evidence>
<dbReference type="AlphaFoldDB" id="A0AAD7HFE8"/>
<proteinExistence type="predicted"/>
<gene>
    <name evidence="1" type="ORF">B0H16DRAFT_1607271</name>
</gene>
<accession>A0AAD7HFE8</accession>
<evidence type="ECO:0000313" key="2">
    <source>
        <dbReference type="Proteomes" id="UP001215598"/>
    </source>
</evidence>
<dbReference type="EMBL" id="JARKIB010000255">
    <property type="protein sequence ID" value="KAJ7719203.1"/>
    <property type="molecule type" value="Genomic_DNA"/>
</dbReference>
<protein>
    <submittedName>
        <fullName evidence="1">Uncharacterized protein</fullName>
    </submittedName>
</protein>